<gene>
    <name evidence="2" type="ORF">D9X91_09795</name>
</gene>
<dbReference type="Pfam" id="PF06335">
    <property type="entry name" value="DUF1054"/>
    <property type="match status" value="1"/>
</dbReference>
<accession>A0A3L7K0H8</accession>
<comment type="similarity">
    <text evidence="1">Belongs to the UPF0637 family.</text>
</comment>
<protein>
    <recommendedName>
        <fullName evidence="1">UPF0637 protein D9X91_09795</fullName>
    </recommendedName>
</protein>
<dbReference type="PIRSF" id="PIRSF021332">
    <property type="entry name" value="DUF1054"/>
    <property type="match status" value="1"/>
</dbReference>
<sequence length="206" mass="23622">MTFNGFTNEDFEVFSIDGLDARMEALKSMVRPKLESLGEHFSPTLSSLCGVEMHYHVAKHARRTKNPPNDTWVSFANNRRGYKMLPHFQIGLWSTHVFVWFAVIYEAPHKAEIGKKFASNVQKIEKKIPNHFVWSKDHTKPDAIPMSGLSEDELLQLFQRLQDVKKAELLCGIHIPKAQAIKMSGKEFIEKVDDAFAHLIPLYKLS</sequence>
<dbReference type="SUPFAM" id="SSF142913">
    <property type="entry name" value="YktB/PF0168-like"/>
    <property type="match status" value="1"/>
</dbReference>
<dbReference type="InterPro" id="IPR053707">
    <property type="entry name" value="UPF0637_domain_sf"/>
</dbReference>
<dbReference type="OrthoDB" id="9812818at2"/>
<dbReference type="Gene3D" id="3.30.930.20">
    <property type="entry name" value="Protein of unknown function DUF1054"/>
    <property type="match status" value="1"/>
</dbReference>
<dbReference type="Proteomes" id="UP000276770">
    <property type="component" value="Unassembled WGS sequence"/>
</dbReference>
<organism evidence="2 3">
    <name type="scientific">Falsibacillus albus</name>
    <dbReference type="NCBI Taxonomy" id="2478915"/>
    <lineage>
        <taxon>Bacteria</taxon>
        <taxon>Bacillati</taxon>
        <taxon>Bacillota</taxon>
        <taxon>Bacilli</taxon>
        <taxon>Bacillales</taxon>
        <taxon>Bacillaceae</taxon>
        <taxon>Falsibacillus</taxon>
    </lineage>
</organism>
<proteinExistence type="inferred from homology"/>
<name>A0A3L7K0H8_9BACI</name>
<dbReference type="EMBL" id="RCVZ01000005">
    <property type="protein sequence ID" value="RLQ95899.1"/>
    <property type="molecule type" value="Genomic_DNA"/>
</dbReference>
<dbReference type="AlphaFoldDB" id="A0A3L7K0H8"/>
<dbReference type="HAMAP" id="MF_01851">
    <property type="entry name" value="UPF0637"/>
    <property type="match status" value="1"/>
</dbReference>
<evidence type="ECO:0000313" key="2">
    <source>
        <dbReference type="EMBL" id="RLQ95899.1"/>
    </source>
</evidence>
<evidence type="ECO:0000256" key="1">
    <source>
        <dbReference type="HAMAP-Rule" id="MF_01851"/>
    </source>
</evidence>
<dbReference type="InterPro" id="IPR009403">
    <property type="entry name" value="UPF0637"/>
</dbReference>
<dbReference type="RefSeq" id="WP_121680425.1">
    <property type="nucleotide sequence ID" value="NZ_RCVZ01000005.1"/>
</dbReference>
<keyword evidence="3" id="KW-1185">Reference proteome</keyword>
<reference evidence="2 3" key="1">
    <citation type="submission" date="2018-10" db="EMBL/GenBank/DDBJ databases">
        <title>Falsibacillus sp. genome draft.</title>
        <authorList>
            <person name="Shi S."/>
        </authorList>
    </citation>
    <scope>NUCLEOTIDE SEQUENCE [LARGE SCALE GENOMIC DNA]</scope>
    <source>
        <strain evidence="2 3">GY 10110</strain>
    </source>
</reference>
<evidence type="ECO:0000313" key="3">
    <source>
        <dbReference type="Proteomes" id="UP000276770"/>
    </source>
</evidence>
<comment type="caution">
    <text evidence="2">The sequence shown here is derived from an EMBL/GenBank/DDBJ whole genome shotgun (WGS) entry which is preliminary data.</text>
</comment>